<proteinExistence type="inferred from homology"/>
<dbReference type="GO" id="GO:0008360">
    <property type="term" value="P:regulation of cell shape"/>
    <property type="evidence" value="ECO:0007669"/>
    <property type="project" value="UniProtKB-KW"/>
</dbReference>
<evidence type="ECO:0000256" key="14">
    <source>
        <dbReference type="ARBA" id="ARBA00044770"/>
    </source>
</evidence>
<feature type="transmembrane region" description="Helical" evidence="16">
    <location>
        <begin position="81"/>
        <end position="103"/>
    </location>
</feature>
<evidence type="ECO:0000256" key="16">
    <source>
        <dbReference type="SAM" id="Phobius"/>
    </source>
</evidence>
<evidence type="ECO:0000256" key="3">
    <source>
        <dbReference type="ARBA" id="ARBA00022679"/>
    </source>
</evidence>
<feature type="transmembrane region" description="Helical" evidence="16">
    <location>
        <begin position="265"/>
        <end position="291"/>
    </location>
</feature>
<evidence type="ECO:0000313" key="18">
    <source>
        <dbReference type="Proteomes" id="UP000671879"/>
    </source>
</evidence>
<dbReference type="Proteomes" id="UP000671879">
    <property type="component" value="Chromosome"/>
</dbReference>
<keyword evidence="18" id="KW-1185">Reference proteome</keyword>
<evidence type="ECO:0000256" key="15">
    <source>
        <dbReference type="ARBA" id="ARBA00049902"/>
    </source>
</evidence>
<evidence type="ECO:0000256" key="6">
    <source>
        <dbReference type="ARBA" id="ARBA00022984"/>
    </source>
</evidence>
<evidence type="ECO:0000256" key="1">
    <source>
        <dbReference type="ARBA" id="ARBA00004141"/>
    </source>
</evidence>
<comment type="similarity">
    <text evidence="11">Belongs to the SEDS family. FtsW subfamily.</text>
</comment>
<evidence type="ECO:0000256" key="12">
    <source>
        <dbReference type="ARBA" id="ARBA00041185"/>
    </source>
</evidence>
<feature type="transmembrane region" description="Helical" evidence="16">
    <location>
        <begin position="342"/>
        <end position="362"/>
    </location>
</feature>
<evidence type="ECO:0000256" key="13">
    <source>
        <dbReference type="ARBA" id="ARBA00041418"/>
    </source>
</evidence>
<comment type="catalytic activity">
    <reaction evidence="15">
        <text>[GlcNAc-(1-&gt;4)-Mur2Ac(oyl-L-Ala-gamma-D-Glu-L-Lys-D-Ala-D-Ala)](n)-di-trans,octa-cis-undecaprenyl diphosphate + beta-D-GlcNAc-(1-&gt;4)-Mur2Ac(oyl-L-Ala-gamma-D-Glu-L-Lys-D-Ala-D-Ala)-di-trans,octa-cis-undecaprenyl diphosphate = [GlcNAc-(1-&gt;4)-Mur2Ac(oyl-L-Ala-gamma-D-Glu-L-Lys-D-Ala-D-Ala)](n+1)-di-trans,octa-cis-undecaprenyl diphosphate + di-trans,octa-cis-undecaprenyl diphosphate + H(+)</text>
        <dbReference type="Rhea" id="RHEA:23708"/>
        <dbReference type="Rhea" id="RHEA-COMP:9602"/>
        <dbReference type="Rhea" id="RHEA-COMP:9603"/>
        <dbReference type="ChEBI" id="CHEBI:15378"/>
        <dbReference type="ChEBI" id="CHEBI:58405"/>
        <dbReference type="ChEBI" id="CHEBI:60033"/>
        <dbReference type="ChEBI" id="CHEBI:78435"/>
        <dbReference type="EC" id="2.4.99.28"/>
    </reaction>
</comment>
<keyword evidence="3" id="KW-0808">Transferase</keyword>
<evidence type="ECO:0000256" key="4">
    <source>
        <dbReference type="ARBA" id="ARBA00022692"/>
    </source>
</evidence>
<keyword evidence="7 16" id="KW-1133">Transmembrane helix</keyword>
<evidence type="ECO:0000256" key="10">
    <source>
        <dbReference type="ARBA" id="ARBA00033270"/>
    </source>
</evidence>
<evidence type="ECO:0000256" key="11">
    <source>
        <dbReference type="ARBA" id="ARBA00038053"/>
    </source>
</evidence>
<protein>
    <recommendedName>
        <fullName evidence="12">Probable peptidoglycan glycosyltransferase FtsW</fullName>
        <ecNumber evidence="14">2.4.99.28</ecNumber>
    </recommendedName>
    <alternativeName>
        <fullName evidence="13">Cell division protein FtsW</fullName>
    </alternativeName>
    <alternativeName>
        <fullName evidence="10">Cell wall polymerase</fullName>
    </alternativeName>
    <alternativeName>
        <fullName evidence="9">Peptidoglycan polymerase</fullName>
    </alternativeName>
</protein>
<sequence>MERESPDQVRCGPDPFIWAIPLVLTGLGILMISSTTSYRSLALFGNPFVFGLRQLQFLGIGLTAMVMTYMIPLGWLRRLTAPFWVLALVFTWLSLAPLVGHAAGGASRWLRLGPFSFQPFELLSLASVAHLANRLTVEELTPKRAFTRTLLLLSLSVLPVLLQPDLGGTLLLTALCMGLYVDHHGWRYPLGGGAGLALIVTFLIRGENYRLRRIWAFLDPWKDPRDSGFQVIQGLVAFANGGFWGVGLGKGFQKLHYLPASDTDFIFAVLAEELGFPGTALVLSLFAFWAFRVMKLARTQTDSFFALLVWGLGLSVLLPMIINVGGVTKLLPLTGMPLPFLSYGGSSLVSMWIKIGLLLGLAKESGREGVPQ</sequence>
<name>A0A9Q7EYI4_9BACT</name>
<dbReference type="InterPro" id="IPR001182">
    <property type="entry name" value="FtsW/RodA"/>
</dbReference>
<feature type="transmembrane region" description="Helical" evidence="16">
    <location>
        <begin position="227"/>
        <end position="245"/>
    </location>
</feature>
<dbReference type="GO" id="GO:0009252">
    <property type="term" value="P:peptidoglycan biosynthetic process"/>
    <property type="evidence" value="ECO:0007669"/>
    <property type="project" value="UniProtKB-KW"/>
</dbReference>
<evidence type="ECO:0000256" key="9">
    <source>
        <dbReference type="ARBA" id="ARBA00032370"/>
    </source>
</evidence>
<evidence type="ECO:0000256" key="5">
    <source>
        <dbReference type="ARBA" id="ARBA00022960"/>
    </source>
</evidence>
<dbReference type="GO" id="GO:0015648">
    <property type="term" value="F:lipid-linked peptidoglycan transporter activity"/>
    <property type="evidence" value="ECO:0007669"/>
    <property type="project" value="TreeGrafter"/>
</dbReference>
<feature type="transmembrane region" description="Helical" evidence="16">
    <location>
        <begin position="16"/>
        <end position="34"/>
    </location>
</feature>
<evidence type="ECO:0000256" key="8">
    <source>
        <dbReference type="ARBA" id="ARBA00023136"/>
    </source>
</evidence>
<reference evidence="18" key="1">
    <citation type="submission" date="2021-04" db="EMBL/GenBank/DDBJ databases">
        <title>A novel Synergistetes isolate from a pyrite-forming mixed culture.</title>
        <authorList>
            <person name="Bunk B."/>
            <person name="Sproer C."/>
            <person name="Spring S."/>
            <person name="Pester M."/>
        </authorList>
    </citation>
    <scope>NUCLEOTIDE SEQUENCE [LARGE SCALE GENOMIC DNA]</scope>
    <source>
        <strain evidence="18">J.5.4.2-T.3.5.2</strain>
    </source>
</reference>
<keyword evidence="8 16" id="KW-0472">Membrane</keyword>
<dbReference type="EMBL" id="CP072943">
    <property type="protein sequence ID" value="QTX33535.1"/>
    <property type="molecule type" value="Genomic_DNA"/>
</dbReference>
<dbReference type="AlphaFoldDB" id="A0A9Q7EYI4"/>
<organism evidence="17 18">
    <name type="scientific">Aminithiophilus ramosus</name>
    <dbReference type="NCBI Taxonomy" id="3029084"/>
    <lineage>
        <taxon>Bacteria</taxon>
        <taxon>Thermotogati</taxon>
        <taxon>Synergistota</taxon>
        <taxon>Synergistia</taxon>
        <taxon>Synergistales</taxon>
        <taxon>Aminithiophilaceae</taxon>
        <taxon>Aminithiophilus</taxon>
    </lineage>
</organism>
<keyword evidence="17" id="KW-0131">Cell cycle</keyword>
<comment type="subcellular location">
    <subcellularLocation>
        <location evidence="1">Membrane</location>
        <topology evidence="1">Multi-pass membrane protein</topology>
    </subcellularLocation>
</comment>
<keyword evidence="17" id="KW-0132">Cell division</keyword>
<dbReference type="GO" id="GO:0032153">
    <property type="term" value="C:cell division site"/>
    <property type="evidence" value="ECO:0007669"/>
    <property type="project" value="TreeGrafter"/>
</dbReference>
<evidence type="ECO:0000256" key="2">
    <source>
        <dbReference type="ARBA" id="ARBA00022676"/>
    </source>
</evidence>
<dbReference type="PANTHER" id="PTHR30474:SF2">
    <property type="entry name" value="PEPTIDOGLYCAN GLYCOSYLTRANSFERASE FTSW-RELATED"/>
    <property type="match status" value="1"/>
</dbReference>
<evidence type="ECO:0000313" key="17">
    <source>
        <dbReference type="EMBL" id="QTX33535.1"/>
    </source>
</evidence>
<feature type="transmembrane region" description="Helical" evidence="16">
    <location>
        <begin position="186"/>
        <end position="206"/>
    </location>
</feature>
<dbReference type="Pfam" id="PF01098">
    <property type="entry name" value="FTSW_RODA_SPOVE"/>
    <property type="match status" value="1"/>
</dbReference>
<keyword evidence="2" id="KW-0328">Glycosyltransferase</keyword>
<feature type="transmembrane region" description="Helical" evidence="16">
    <location>
        <begin position="55"/>
        <end position="75"/>
    </location>
</feature>
<keyword evidence="5" id="KW-0133">Cell shape</keyword>
<dbReference type="PANTHER" id="PTHR30474">
    <property type="entry name" value="CELL CYCLE PROTEIN"/>
    <property type="match status" value="1"/>
</dbReference>
<dbReference type="GO" id="GO:0008955">
    <property type="term" value="F:peptidoglycan glycosyltransferase activity"/>
    <property type="evidence" value="ECO:0007669"/>
    <property type="project" value="UniProtKB-EC"/>
</dbReference>
<keyword evidence="6" id="KW-0573">Peptidoglycan synthesis</keyword>
<dbReference type="GO" id="GO:0051301">
    <property type="term" value="P:cell division"/>
    <property type="evidence" value="ECO:0007669"/>
    <property type="project" value="UniProtKB-KW"/>
</dbReference>
<feature type="transmembrane region" description="Helical" evidence="16">
    <location>
        <begin position="303"/>
        <end position="322"/>
    </location>
</feature>
<gene>
    <name evidence="17" type="ORF">KAR29_06700</name>
</gene>
<keyword evidence="4 16" id="KW-0812">Transmembrane</keyword>
<feature type="transmembrane region" description="Helical" evidence="16">
    <location>
        <begin position="150"/>
        <end position="180"/>
    </location>
</feature>
<dbReference type="RefSeq" id="WP_274374820.1">
    <property type="nucleotide sequence ID" value="NZ_CP072943.1"/>
</dbReference>
<dbReference type="GO" id="GO:0005886">
    <property type="term" value="C:plasma membrane"/>
    <property type="evidence" value="ECO:0007669"/>
    <property type="project" value="TreeGrafter"/>
</dbReference>
<accession>A0A9Q7EYI4</accession>
<evidence type="ECO:0000256" key="7">
    <source>
        <dbReference type="ARBA" id="ARBA00022989"/>
    </source>
</evidence>
<dbReference type="EC" id="2.4.99.28" evidence="14"/>
<dbReference type="KEGG" id="aram:KAR29_06700"/>